<keyword evidence="6 8" id="KW-0411">Iron-sulfur</keyword>
<dbReference type="GO" id="GO:0000287">
    <property type="term" value="F:magnesium ion binding"/>
    <property type="evidence" value="ECO:0007669"/>
    <property type="project" value="UniProtKB-UniRule"/>
</dbReference>
<dbReference type="PIRSF" id="PIRSF000370">
    <property type="entry name" value="QueE"/>
    <property type="match status" value="1"/>
</dbReference>
<evidence type="ECO:0000313" key="10">
    <source>
        <dbReference type="EMBL" id="KRQ86254.1"/>
    </source>
</evidence>
<dbReference type="SFLD" id="SFLDS00029">
    <property type="entry name" value="Radical_SAM"/>
    <property type="match status" value="1"/>
</dbReference>
<keyword evidence="7 8" id="KW-0456">Lyase</keyword>
<protein>
    <recommendedName>
        <fullName evidence="8">7-carboxy-7-deazaguanine synthase</fullName>
        <shortName evidence="8">CDG synthase</shortName>
        <ecNumber evidence="8">4.3.99.3</ecNumber>
    </recommendedName>
    <alternativeName>
        <fullName evidence="8">Queuosine biosynthesis protein QueE</fullName>
    </alternativeName>
</protein>
<dbReference type="PATRIC" id="fig|908809.3.peg.1988"/>
<dbReference type="Pfam" id="PF04055">
    <property type="entry name" value="Radical_SAM"/>
    <property type="match status" value="1"/>
</dbReference>
<dbReference type="InterPro" id="IPR058240">
    <property type="entry name" value="rSAM_sf"/>
</dbReference>
<dbReference type="InterPro" id="IPR007197">
    <property type="entry name" value="rSAM"/>
</dbReference>
<dbReference type="EMBL" id="LKHP01000013">
    <property type="protein sequence ID" value="KRQ86254.1"/>
    <property type="molecule type" value="Genomic_DNA"/>
</dbReference>
<evidence type="ECO:0000256" key="4">
    <source>
        <dbReference type="ARBA" id="ARBA00022842"/>
    </source>
</evidence>
<comment type="cofactor">
    <cofactor evidence="8">
        <name>S-adenosyl-L-methionine</name>
        <dbReference type="ChEBI" id="CHEBI:59789"/>
    </cofactor>
    <text evidence="8">Binds 1 S-adenosyl-L-methionine per subunit.</text>
</comment>
<name>A0A0R3JYF3_CALMK</name>
<dbReference type="AlphaFoldDB" id="A0A0R3JYF3"/>
<dbReference type="SUPFAM" id="SSF102114">
    <property type="entry name" value="Radical SAM enzymes"/>
    <property type="match status" value="1"/>
</dbReference>
<keyword evidence="11" id="KW-1185">Reference proteome</keyword>
<feature type="binding site" evidence="8">
    <location>
        <position position="64"/>
    </location>
    <ligand>
        <name>substrate</name>
    </ligand>
</feature>
<keyword evidence="8" id="KW-0671">Queuosine biosynthesis</keyword>
<dbReference type="UniPathway" id="UPA00391"/>
<keyword evidence="2 8" id="KW-0949">S-adenosyl-L-methionine</keyword>
<evidence type="ECO:0000256" key="1">
    <source>
        <dbReference type="ARBA" id="ARBA00022485"/>
    </source>
</evidence>
<comment type="subunit">
    <text evidence="8">Homodimer.</text>
</comment>
<evidence type="ECO:0000256" key="3">
    <source>
        <dbReference type="ARBA" id="ARBA00022723"/>
    </source>
</evidence>
<feature type="binding site" evidence="8">
    <location>
        <position position="30"/>
    </location>
    <ligand>
        <name>[4Fe-4S] cluster</name>
        <dbReference type="ChEBI" id="CHEBI:49883"/>
        <note>4Fe-4S-S-AdoMet</note>
    </ligand>
</feature>
<comment type="catalytic activity">
    <reaction evidence="8">
        <text>6-carboxy-5,6,7,8-tetrahydropterin + H(+) = 7-carboxy-7-carbaguanine + NH4(+)</text>
        <dbReference type="Rhea" id="RHEA:27974"/>
        <dbReference type="ChEBI" id="CHEBI:15378"/>
        <dbReference type="ChEBI" id="CHEBI:28938"/>
        <dbReference type="ChEBI" id="CHEBI:61032"/>
        <dbReference type="ChEBI" id="CHEBI:61036"/>
        <dbReference type="EC" id="4.3.99.3"/>
    </reaction>
</comment>
<feature type="binding site" evidence="8">
    <location>
        <begin position="36"/>
        <end position="38"/>
    </location>
    <ligand>
        <name>S-adenosyl-L-methionine</name>
        <dbReference type="ChEBI" id="CHEBI:59789"/>
    </ligand>
</feature>
<feature type="binding site" evidence="8">
    <location>
        <begin position="11"/>
        <end position="13"/>
    </location>
    <ligand>
        <name>substrate</name>
    </ligand>
</feature>
<sequence>MYKVAEIFHSVQGEGSFLGCPATFIRLSGCNLSCSWCDTDFSPKHDMTAKEIADIALCEKVVITGGEPTIYDLEPLLLELKNRGKVTMLETNGTNPTDNIRGLLDWIVCSPKPQNNWGINPGCMFDELKFVVDGQFNPKIHIKDEIKEMYKNRIWLQPESSMFKIRSKEAYEFAMEDMRLRVGIQLHKIIDVR</sequence>
<comment type="caution">
    <text evidence="8">Lacks conserved residue(s) required for the propagation of feature annotation.</text>
</comment>
<dbReference type="RefSeq" id="WP_057979303.1">
    <property type="nucleotide sequence ID" value="NZ_LKHP01000013.1"/>
</dbReference>
<evidence type="ECO:0000256" key="5">
    <source>
        <dbReference type="ARBA" id="ARBA00023004"/>
    </source>
</evidence>
<feature type="binding site" evidence="8">
    <location>
        <position position="66"/>
    </location>
    <ligand>
        <name>S-adenosyl-L-methionine</name>
        <dbReference type="ChEBI" id="CHEBI:59789"/>
    </ligand>
</feature>
<dbReference type="STRING" id="908809.ABG79_01987"/>
<comment type="pathway">
    <text evidence="8">Purine metabolism; 7-cyano-7-deazaguanine biosynthesis.</text>
</comment>
<comment type="similarity">
    <text evidence="8">Belongs to the radical SAM superfamily. 7-carboxy-7-deazaguanine synthase family.</text>
</comment>
<dbReference type="OrthoDB" id="9792276at2"/>
<comment type="cofactor">
    <cofactor evidence="8">
        <name>Mg(2+)</name>
        <dbReference type="ChEBI" id="CHEBI:18420"/>
    </cofactor>
</comment>
<dbReference type="PANTHER" id="PTHR42836:SF1">
    <property type="entry name" value="7-CARBOXY-7-DEAZAGUANINE SYNTHASE"/>
    <property type="match status" value="1"/>
</dbReference>
<organism evidence="10 11">
    <name type="scientific">Caloramator mitchellensis</name>
    <dbReference type="NCBI Taxonomy" id="908809"/>
    <lineage>
        <taxon>Bacteria</taxon>
        <taxon>Bacillati</taxon>
        <taxon>Bacillota</taxon>
        <taxon>Clostridia</taxon>
        <taxon>Eubacteriales</taxon>
        <taxon>Clostridiaceae</taxon>
        <taxon>Caloramator</taxon>
    </lineage>
</organism>
<comment type="function">
    <text evidence="8">Catalyzes the complex heterocyclic radical-mediated conversion of 6-carboxy-5,6,7,8-tetrahydropterin (CPH4) to 7-carboxy-7-deazaguanine (CDG), a step common to the biosynthetic pathways of all 7-deazapurine-containing compounds.</text>
</comment>
<keyword evidence="5 8" id="KW-0408">Iron</keyword>
<dbReference type="HAMAP" id="MF_00917">
    <property type="entry name" value="QueE"/>
    <property type="match status" value="1"/>
</dbReference>
<feature type="binding site" evidence="8">
    <location>
        <position position="26"/>
    </location>
    <ligand>
        <name>substrate</name>
    </ligand>
</feature>
<gene>
    <name evidence="8 10" type="primary">queE</name>
    <name evidence="10" type="ORF">ABG79_01987</name>
</gene>
<dbReference type="GO" id="GO:1904047">
    <property type="term" value="F:S-adenosyl-L-methionine binding"/>
    <property type="evidence" value="ECO:0007669"/>
    <property type="project" value="UniProtKB-UniRule"/>
</dbReference>
<dbReference type="GO" id="GO:0016840">
    <property type="term" value="F:carbon-nitrogen lyase activity"/>
    <property type="evidence" value="ECO:0007669"/>
    <property type="project" value="UniProtKB-UniRule"/>
</dbReference>
<dbReference type="CDD" id="cd01335">
    <property type="entry name" value="Radical_SAM"/>
    <property type="match status" value="1"/>
</dbReference>
<evidence type="ECO:0000256" key="2">
    <source>
        <dbReference type="ARBA" id="ARBA00022691"/>
    </source>
</evidence>
<accession>A0A0R3JYF3</accession>
<dbReference type="PANTHER" id="PTHR42836">
    <property type="entry name" value="7-CARBOXY-7-DEAZAGUANINE SYNTHASE"/>
    <property type="match status" value="1"/>
</dbReference>
<dbReference type="PROSITE" id="PS51918">
    <property type="entry name" value="RADICAL_SAM"/>
    <property type="match status" value="1"/>
</dbReference>
<feature type="binding site" evidence="8">
    <location>
        <position position="37"/>
    </location>
    <ligand>
        <name>[4Fe-4S] cluster</name>
        <dbReference type="ChEBI" id="CHEBI:49883"/>
        <note>4Fe-4S-S-AdoMet</note>
    </ligand>
</feature>
<evidence type="ECO:0000313" key="11">
    <source>
        <dbReference type="Proteomes" id="UP000052015"/>
    </source>
</evidence>
<evidence type="ECO:0000256" key="8">
    <source>
        <dbReference type="HAMAP-Rule" id="MF_00917"/>
    </source>
</evidence>
<dbReference type="InterPro" id="IPR024924">
    <property type="entry name" value="7-CO-7-deazaguanine_synth-like"/>
</dbReference>
<dbReference type="Gene3D" id="3.20.20.70">
    <property type="entry name" value="Aldolase class I"/>
    <property type="match status" value="1"/>
</dbReference>
<proteinExistence type="inferred from homology"/>
<dbReference type="InterPro" id="IPR013785">
    <property type="entry name" value="Aldolase_TIM"/>
</dbReference>
<keyword evidence="4 8" id="KW-0460">Magnesium</keyword>
<keyword evidence="1 8" id="KW-0004">4Fe-4S</keyword>
<dbReference type="GO" id="GO:0051539">
    <property type="term" value="F:4 iron, 4 sulfur cluster binding"/>
    <property type="evidence" value="ECO:0007669"/>
    <property type="project" value="UniProtKB-UniRule"/>
</dbReference>
<evidence type="ECO:0000259" key="9">
    <source>
        <dbReference type="PROSITE" id="PS51918"/>
    </source>
</evidence>
<feature type="domain" description="Radical SAM core" evidence="9">
    <location>
        <begin position="17"/>
        <end position="193"/>
    </location>
</feature>
<keyword evidence="3 8" id="KW-0479">Metal-binding</keyword>
<reference evidence="10 11" key="1">
    <citation type="submission" date="2015-09" db="EMBL/GenBank/DDBJ databases">
        <title>Draft genome sequence of a Caloramator mitchellensis, a moderate thermophile from the Great Artesian Basin of Australia.</title>
        <authorList>
            <person name="Patel B.K."/>
        </authorList>
    </citation>
    <scope>NUCLEOTIDE SEQUENCE [LARGE SCALE GENOMIC DNA]</scope>
    <source>
        <strain evidence="10 11">VF08</strain>
    </source>
</reference>
<feature type="binding site" evidence="8">
    <location>
        <position position="34"/>
    </location>
    <ligand>
        <name>[4Fe-4S] cluster</name>
        <dbReference type="ChEBI" id="CHEBI:49883"/>
        <note>4Fe-4S-S-AdoMet</note>
    </ligand>
</feature>
<feature type="binding site" evidence="8">
    <location>
        <position position="39"/>
    </location>
    <ligand>
        <name>Mg(2+)</name>
        <dbReference type="ChEBI" id="CHEBI:18420"/>
    </ligand>
</feature>
<evidence type="ECO:0000256" key="6">
    <source>
        <dbReference type="ARBA" id="ARBA00023014"/>
    </source>
</evidence>
<dbReference type="EC" id="4.3.99.3" evidence="8"/>
<dbReference type="GO" id="GO:0008616">
    <property type="term" value="P:tRNA queuosine(34) biosynthetic process"/>
    <property type="evidence" value="ECO:0007669"/>
    <property type="project" value="UniProtKB-UniRule"/>
</dbReference>
<evidence type="ECO:0000256" key="7">
    <source>
        <dbReference type="ARBA" id="ARBA00023239"/>
    </source>
</evidence>
<comment type="caution">
    <text evidence="10">The sequence shown here is derived from an EMBL/GenBank/DDBJ whole genome shotgun (WGS) entry which is preliminary data.</text>
</comment>
<feature type="binding site" evidence="8">
    <location>
        <begin position="110"/>
        <end position="112"/>
    </location>
    <ligand>
        <name>S-adenosyl-L-methionine</name>
        <dbReference type="ChEBI" id="CHEBI:59789"/>
    </ligand>
</feature>
<comment type="cofactor">
    <cofactor evidence="8">
        <name>[4Fe-4S] cluster</name>
        <dbReference type="ChEBI" id="CHEBI:49883"/>
    </cofactor>
    <text evidence="8">Binds 1 [4Fe-4S] cluster. The cluster is coordinated with 3 cysteines and an exchangeable S-adenosyl-L-methionine.</text>
</comment>
<dbReference type="Proteomes" id="UP000052015">
    <property type="component" value="Unassembled WGS sequence"/>
</dbReference>